<evidence type="ECO:0000256" key="13">
    <source>
        <dbReference type="ARBA" id="ARBA00047880"/>
    </source>
</evidence>
<dbReference type="EC" id="2.7.7.2" evidence="15"/>
<comment type="caution">
    <text evidence="17">The sequence shown here is derived from an EMBL/GenBank/DDBJ whole genome shotgun (WGS) entry which is preliminary data.</text>
</comment>
<keyword evidence="6 15" id="KW-0808">Transferase</keyword>
<keyword evidence="9 15" id="KW-0418">Kinase</keyword>
<keyword evidence="5 15" id="KW-0288">FMN</keyword>
<evidence type="ECO:0000256" key="12">
    <source>
        <dbReference type="ARBA" id="ARBA00023268"/>
    </source>
</evidence>
<evidence type="ECO:0000256" key="2">
    <source>
        <dbReference type="ARBA" id="ARBA00004726"/>
    </source>
</evidence>
<dbReference type="CDD" id="cd02064">
    <property type="entry name" value="FAD_synthetase_N"/>
    <property type="match status" value="1"/>
</dbReference>
<evidence type="ECO:0000256" key="10">
    <source>
        <dbReference type="ARBA" id="ARBA00022827"/>
    </source>
</evidence>
<evidence type="ECO:0000256" key="7">
    <source>
        <dbReference type="ARBA" id="ARBA00022695"/>
    </source>
</evidence>
<evidence type="ECO:0000256" key="15">
    <source>
        <dbReference type="PIRNR" id="PIRNR004491"/>
    </source>
</evidence>
<evidence type="ECO:0000256" key="14">
    <source>
        <dbReference type="ARBA" id="ARBA00049494"/>
    </source>
</evidence>
<proteinExistence type="inferred from homology"/>
<evidence type="ECO:0000256" key="3">
    <source>
        <dbReference type="ARBA" id="ARBA00005201"/>
    </source>
</evidence>
<dbReference type="SUPFAM" id="SSF82114">
    <property type="entry name" value="Riboflavin kinase-like"/>
    <property type="match status" value="1"/>
</dbReference>
<accession>A0ABS7BK69</accession>
<dbReference type="EC" id="2.7.1.26" evidence="15"/>
<dbReference type="InterPro" id="IPR015865">
    <property type="entry name" value="Riboflavin_kinase_bac/euk"/>
</dbReference>
<name>A0ABS7BK69_9SPHN</name>
<evidence type="ECO:0000256" key="1">
    <source>
        <dbReference type="ARBA" id="ARBA00002121"/>
    </source>
</evidence>
<gene>
    <name evidence="17" type="ORF">KZ820_04585</name>
</gene>
<evidence type="ECO:0000259" key="16">
    <source>
        <dbReference type="SMART" id="SM00904"/>
    </source>
</evidence>
<keyword evidence="7 15" id="KW-0548">Nucleotidyltransferase</keyword>
<evidence type="ECO:0000256" key="5">
    <source>
        <dbReference type="ARBA" id="ARBA00022643"/>
    </source>
</evidence>
<dbReference type="Pfam" id="PF01687">
    <property type="entry name" value="Flavokinase"/>
    <property type="match status" value="1"/>
</dbReference>
<comment type="catalytic activity">
    <reaction evidence="14 15">
        <text>FMN + ATP + H(+) = FAD + diphosphate</text>
        <dbReference type="Rhea" id="RHEA:17237"/>
        <dbReference type="ChEBI" id="CHEBI:15378"/>
        <dbReference type="ChEBI" id="CHEBI:30616"/>
        <dbReference type="ChEBI" id="CHEBI:33019"/>
        <dbReference type="ChEBI" id="CHEBI:57692"/>
        <dbReference type="ChEBI" id="CHEBI:58210"/>
        <dbReference type="EC" id="2.7.7.2"/>
    </reaction>
</comment>
<dbReference type="Gene3D" id="3.40.50.620">
    <property type="entry name" value="HUPs"/>
    <property type="match status" value="1"/>
</dbReference>
<dbReference type="SMART" id="SM00904">
    <property type="entry name" value="Flavokinase"/>
    <property type="match status" value="1"/>
</dbReference>
<dbReference type="NCBIfam" id="NF004160">
    <property type="entry name" value="PRK05627.1-3"/>
    <property type="match status" value="1"/>
</dbReference>
<comment type="pathway">
    <text evidence="2 15">Cofactor biosynthesis; FAD biosynthesis; FAD from FMN: step 1/1.</text>
</comment>
<reference evidence="17 18" key="1">
    <citation type="submission" date="2021-07" db="EMBL/GenBank/DDBJ databases">
        <title>Sphingomonas sp.</title>
        <authorList>
            <person name="Feng G."/>
            <person name="Li J."/>
            <person name="Pan M."/>
        </authorList>
    </citation>
    <scope>NUCLEOTIDE SEQUENCE [LARGE SCALE GENOMIC DNA]</scope>
    <source>
        <strain evidence="17 18">RRHST34</strain>
    </source>
</reference>
<evidence type="ECO:0000313" key="18">
    <source>
        <dbReference type="Proteomes" id="UP000759103"/>
    </source>
</evidence>
<keyword evidence="10 15" id="KW-0274">FAD</keyword>
<dbReference type="GO" id="GO:0008531">
    <property type="term" value="F:riboflavin kinase activity"/>
    <property type="evidence" value="ECO:0007669"/>
    <property type="project" value="UniProtKB-EC"/>
</dbReference>
<keyword evidence="11 15" id="KW-0067">ATP-binding</keyword>
<keyword evidence="12" id="KW-0511">Multifunctional enzyme</keyword>
<dbReference type="InterPro" id="IPR002606">
    <property type="entry name" value="Riboflavin_kinase_bac"/>
</dbReference>
<keyword evidence="8 15" id="KW-0547">Nucleotide-binding</keyword>
<keyword evidence="18" id="KW-1185">Reference proteome</keyword>
<feature type="domain" description="Riboflavin kinase" evidence="16">
    <location>
        <begin position="183"/>
        <end position="307"/>
    </location>
</feature>
<dbReference type="Pfam" id="PF06574">
    <property type="entry name" value="FAD_syn"/>
    <property type="match status" value="1"/>
</dbReference>
<dbReference type="NCBIfam" id="TIGR00083">
    <property type="entry name" value="ribF"/>
    <property type="match status" value="1"/>
</dbReference>
<organism evidence="17 18">
    <name type="scientific">Sphingomonas citri</name>
    <dbReference type="NCBI Taxonomy" id="2862499"/>
    <lineage>
        <taxon>Bacteria</taxon>
        <taxon>Pseudomonadati</taxon>
        <taxon>Pseudomonadota</taxon>
        <taxon>Alphaproteobacteria</taxon>
        <taxon>Sphingomonadales</taxon>
        <taxon>Sphingomonadaceae</taxon>
        <taxon>Sphingomonas</taxon>
    </lineage>
</organism>
<dbReference type="Proteomes" id="UP000759103">
    <property type="component" value="Unassembled WGS sequence"/>
</dbReference>
<dbReference type="PANTHER" id="PTHR22749:SF6">
    <property type="entry name" value="RIBOFLAVIN KINASE"/>
    <property type="match status" value="1"/>
</dbReference>
<dbReference type="InterPro" id="IPR014729">
    <property type="entry name" value="Rossmann-like_a/b/a_fold"/>
</dbReference>
<comment type="pathway">
    <text evidence="3 15">Cofactor biosynthesis; FMN biosynthesis; FMN from riboflavin (ATP route): step 1/1.</text>
</comment>
<dbReference type="EMBL" id="JAHXZN010000001">
    <property type="protein sequence ID" value="MBW6530002.1"/>
    <property type="molecule type" value="Genomic_DNA"/>
</dbReference>
<dbReference type="InterPro" id="IPR015864">
    <property type="entry name" value="FAD_synthase"/>
</dbReference>
<evidence type="ECO:0000313" key="17">
    <source>
        <dbReference type="EMBL" id="MBW6530002.1"/>
    </source>
</evidence>
<evidence type="ECO:0000256" key="9">
    <source>
        <dbReference type="ARBA" id="ARBA00022777"/>
    </source>
</evidence>
<dbReference type="SUPFAM" id="SSF52374">
    <property type="entry name" value="Nucleotidylyl transferase"/>
    <property type="match status" value="1"/>
</dbReference>
<evidence type="ECO:0000256" key="4">
    <source>
        <dbReference type="ARBA" id="ARBA00022630"/>
    </source>
</evidence>
<dbReference type="PIRSF" id="PIRSF004491">
    <property type="entry name" value="FAD_Synth"/>
    <property type="match status" value="1"/>
</dbReference>
<comment type="catalytic activity">
    <reaction evidence="13 15">
        <text>riboflavin + ATP = FMN + ADP + H(+)</text>
        <dbReference type="Rhea" id="RHEA:14357"/>
        <dbReference type="ChEBI" id="CHEBI:15378"/>
        <dbReference type="ChEBI" id="CHEBI:30616"/>
        <dbReference type="ChEBI" id="CHEBI:57986"/>
        <dbReference type="ChEBI" id="CHEBI:58210"/>
        <dbReference type="ChEBI" id="CHEBI:456216"/>
        <dbReference type="EC" id="2.7.1.26"/>
    </reaction>
</comment>
<comment type="function">
    <text evidence="1">Catalyzes the phosphorylation of riboflavin to FMN followed by the adenylation of FMN to FAD.</text>
</comment>
<dbReference type="InterPro" id="IPR023468">
    <property type="entry name" value="Riboflavin_kinase"/>
</dbReference>
<dbReference type="RefSeq" id="WP_219747448.1">
    <property type="nucleotide sequence ID" value="NZ_JAHXZN010000001.1"/>
</dbReference>
<protein>
    <recommendedName>
        <fullName evidence="15">Riboflavin biosynthesis protein</fullName>
    </recommendedName>
    <domain>
        <recommendedName>
            <fullName evidence="15">Riboflavin kinase</fullName>
            <ecNumber evidence="15">2.7.1.26</ecNumber>
        </recommendedName>
        <alternativeName>
            <fullName evidence="15">Flavokinase</fullName>
        </alternativeName>
    </domain>
    <domain>
        <recommendedName>
            <fullName evidence="15">FMN adenylyltransferase</fullName>
            <ecNumber evidence="15">2.7.7.2</ecNumber>
        </recommendedName>
        <alternativeName>
            <fullName evidence="15">FAD pyrophosphorylase</fullName>
        </alternativeName>
        <alternativeName>
            <fullName evidence="15">FAD synthase</fullName>
        </alternativeName>
    </domain>
</protein>
<dbReference type="PANTHER" id="PTHR22749">
    <property type="entry name" value="RIBOFLAVIN KINASE/FMN ADENYLYLTRANSFERASE"/>
    <property type="match status" value="1"/>
</dbReference>
<dbReference type="Gene3D" id="2.40.30.30">
    <property type="entry name" value="Riboflavin kinase-like"/>
    <property type="match status" value="1"/>
</dbReference>
<evidence type="ECO:0000256" key="11">
    <source>
        <dbReference type="ARBA" id="ARBA00022840"/>
    </source>
</evidence>
<evidence type="ECO:0000256" key="6">
    <source>
        <dbReference type="ARBA" id="ARBA00022679"/>
    </source>
</evidence>
<dbReference type="InterPro" id="IPR023465">
    <property type="entry name" value="Riboflavin_kinase_dom_sf"/>
</dbReference>
<evidence type="ECO:0000256" key="8">
    <source>
        <dbReference type="ARBA" id="ARBA00022741"/>
    </source>
</evidence>
<sequence length="308" mass="32770">MERLDGGSAVPAGLAGGIVALGNFDGFHLGHQAVVGRAVERARAEGRPALVATFDPHPVRYFRPDTPPFRLTTLDQRARLFAAAGADAMVVFHFDETLAGLHADAFVAERLIGALRVGGVVTGEDFTFGHRKSGDIATLRAAGAAHGFSVDTVGAVMLDGEPVSSTRVRAALGAGDPCGAARLLTRPFAIEGLVQHGDKLGRTIGYPTANLDMGKYLRPAYGIYAVRGRLADGRVLDGAANLGIRPSFDPPKELLEPFFFDFSGDLYGQPLEVELIDYIRPEARFDTLDALVAQMDSDCARARALLAR</sequence>
<comment type="similarity">
    <text evidence="15">Belongs to the ribF family.</text>
</comment>
<keyword evidence="4 15" id="KW-0285">Flavoprotein</keyword>
<dbReference type="GO" id="GO:0003919">
    <property type="term" value="F:FMN adenylyltransferase activity"/>
    <property type="evidence" value="ECO:0007669"/>
    <property type="project" value="UniProtKB-EC"/>
</dbReference>